<evidence type="ECO:0000313" key="11">
    <source>
        <dbReference type="Proteomes" id="UP000218231"/>
    </source>
</evidence>
<dbReference type="InterPro" id="IPR002557">
    <property type="entry name" value="Chitin-bd_dom"/>
</dbReference>
<accession>A0A2A2JTB6</accession>
<evidence type="ECO:0000256" key="7">
    <source>
        <dbReference type="SAM" id="MobiDB-lite"/>
    </source>
</evidence>
<dbReference type="GO" id="GO:0005576">
    <property type="term" value="C:extracellular region"/>
    <property type="evidence" value="ECO:0007669"/>
    <property type="project" value="InterPro"/>
</dbReference>
<feature type="signal peptide" evidence="8">
    <location>
        <begin position="1"/>
        <end position="21"/>
    </location>
</feature>
<evidence type="ECO:0000259" key="9">
    <source>
        <dbReference type="PROSITE" id="PS50940"/>
    </source>
</evidence>
<keyword evidence="5" id="KW-1015">Disulfide bond</keyword>
<evidence type="ECO:0000256" key="8">
    <source>
        <dbReference type="SAM" id="SignalP"/>
    </source>
</evidence>
<dbReference type="InterPro" id="IPR051940">
    <property type="entry name" value="Chitin_bind-dev_reg"/>
</dbReference>
<dbReference type="SMART" id="SM00494">
    <property type="entry name" value="ChtBD2"/>
    <property type="match status" value="5"/>
</dbReference>
<dbReference type="Gene3D" id="2.170.140.10">
    <property type="entry name" value="Chitin binding domain"/>
    <property type="match status" value="2"/>
</dbReference>
<keyword evidence="3 8" id="KW-0732">Signal</keyword>
<evidence type="ECO:0000256" key="1">
    <source>
        <dbReference type="ARBA" id="ARBA00022473"/>
    </source>
</evidence>
<evidence type="ECO:0000256" key="5">
    <source>
        <dbReference type="ARBA" id="ARBA00023157"/>
    </source>
</evidence>
<feature type="compositionally biased region" description="Polar residues" evidence="7">
    <location>
        <begin position="277"/>
        <end position="298"/>
    </location>
</feature>
<organism evidence="10 11">
    <name type="scientific">Diploscapter pachys</name>
    <dbReference type="NCBI Taxonomy" id="2018661"/>
    <lineage>
        <taxon>Eukaryota</taxon>
        <taxon>Metazoa</taxon>
        <taxon>Ecdysozoa</taxon>
        <taxon>Nematoda</taxon>
        <taxon>Chromadorea</taxon>
        <taxon>Rhabditida</taxon>
        <taxon>Rhabditina</taxon>
        <taxon>Rhabditomorpha</taxon>
        <taxon>Rhabditoidea</taxon>
        <taxon>Rhabditidae</taxon>
        <taxon>Diploscapter</taxon>
    </lineage>
</organism>
<reference evidence="10 11" key="1">
    <citation type="journal article" date="2017" name="Curr. Biol.">
        <title>Genome architecture and evolution of a unichromosomal asexual nematode.</title>
        <authorList>
            <person name="Fradin H."/>
            <person name="Zegar C."/>
            <person name="Gutwein M."/>
            <person name="Lucas J."/>
            <person name="Kovtun M."/>
            <person name="Corcoran D."/>
            <person name="Baugh L.R."/>
            <person name="Kiontke K."/>
            <person name="Gunsalus K."/>
            <person name="Fitch D.H."/>
            <person name="Piano F."/>
        </authorList>
    </citation>
    <scope>NUCLEOTIDE SEQUENCE [LARGE SCALE GENOMIC DNA]</scope>
    <source>
        <strain evidence="10">PF1309</strain>
    </source>
</reference>
<gene>
    <name evidence="10" type="ORF">WR25_08325</name>
</gene>
<feature type="chain" id="PRO_5012584444" description="Chitin-binding type-2 domain-containing protein" evidence="8">
    <location>
        <begin position="22"/>
        <end position="934"/>
    </location>
</feature>
<keyword evidence="11" id="KW-1185">Reference proteome</keyword>
<sequence length="934" mass="101780">MRINLLSAFATLLLLSGFVSAAIDTDDPSAQQNPGQLSEVLESSGYDADNQTALGETTIEKTEREVQPILILDEFGGSQEAEGEREAEKPNAAVKDVHAAARIYSQPYRGSDSYADKSKVLYASSPLAGSFQHRTTNVLDDFHGRGHISGKLKYSERKSPEFVGRAQSIVDDFYGSKGSFVVRPVTSSINIPAAQPPVFPPFYSNQLQQQQNAMPLSPVQPVSIVMNTQSAVPPSLPQPQIQIEQSFPAPAPVQSMQSVSVPVSVPQQQAEQSSPEWQKTSAEDTPTVSVFQTEQQQQIEEKLERTEEEQPVTSTAPAFETPSSIESVQEFVQPQPLLTEVQELPSSTQQTAPFDIQLQDEERPSSIYSPVLPVSVMELRPAAQPSNIRVVESSPLPQSQPQTRIIYPSARPSFPPVSVINQQTESFLSAPPQTVFQSPKSIQLQVDQPRSPSPYSPEMVHVSAVLPEPIGMEQEMKMESGVQEARCKNGKLIFDGHCSATFFICIDGQFQKLECSSPLVMNPAISACDDKQRVEACQEQGQGQEVMQTEVQMPTLTETETKEETQTVIGGEELPLERNEERAEVKMQMNDNDGQREQYEEQTNQIVEAPRTTSMVQFDPSPPVASVECIYSPSSSMFALGTCTRGYGTCLPSGRIVQSVCAAGQLFDETQNGCVDAAECASGQRKAVQHIIQLVESLQSRPALPAASNRISDQSRSLLPTSDSRCDGAAEGAVLPIGKCLATYVLCLHRSAYTKECQSTTEVFSTALGGCILRANAPDCNSELPRVPVSIPLPASVANDDAADLLKNFCRIRNDGIYRHPTNCASIVQCHGGDAIVYPGCTSGLVFNERKLACDYRVNVPECDIEKSNDLPATSTCSVASHGTTQADDSDCTVFYRCVWGRQEQMHCPETTVFNPALSICDYPANVPHCSKTT</sequence>
<evidence type="ECO:0000256" key="4">
    <source>
        <dbReference type="ARBA" id="ARBA00022737"/>
    </source>
</evidence>
<dbReference type="Proteomes" id="UP000218231">
    <property type="component" value="Unassembled WGS sequence"/>
</dbReference>
<comment type="caution">
    <text evidence="10">The sequence shown here is derived from an EMBL/GenBank/DDBJ whole genome shotgun (WGS) entry which is preliminary data.</text>
</comment>
<feature type="domain" description="Chitin-binding type-2" evidence="9">
    <location>
        <begin position="484"/>
        <end position="539"/>
    </location>
</feature>
<feature type="compositionally biased region" description="Low complexity" evidence="7">
    <location>
        <begin position="253"/>
        <end position="276"/>
    </location>
</feature>
<evidence type="ECO:0000256" key="3">
    <source>
        <dbReference type="ARBA" id="ARBA00022729"/>
    </source>
</evidence>
<dbReference type="OrthoDB" id="6020543at2759"/>
<keyword evidence="6" id="KW-0325">Glycoprotein</keyword>
<feature type="domain" description="Chitin-binding type-2" evidence="9">
    <location>
        <begin position="626"/>
        <end position="682"/>
    </location>
</feature>
<dbReference type="STRING" id="2018661.A0A2A2JTB6"/>
<dbReference type="SUPFAM" id="SSF57625">
    <property type="entry name" value="Invertebrate chitin-binding proteins"/>
    <property type="match status" value="5"/>
</dbReference>
<evidence type="ECO:0000256" key="2">
    <source>
        <dbReference type="ARBA" id="ARBA00022669"/>
    </source>
</evidence>
<dbReference type="PROSITE" id="PS50940">
    <property type="entry name" value="CHIT_BIND_II"/>
    <property type="match status" value="4"/>
</dbReference>
<dbReference type="AlphaFoldDB" id="A0A2A2JTB6"/>
<feature type="domain" description="Chitin-binding type-2" evidence="9">
    <location>
        <begin position="874"/>
        <end position="932"/>
    </location>
</feature>
<dbReference type="InterPro" id="IPR036508">
    <property type="entry name" value="Chitin-bd_dom_sf"/>
</dbReference>
<feature type="domain" description="Chitin-binding type-2" evidence="9">
    <location>
        <begin position="807"/>
        <end position="865"/>
    </location>
</feature>
<dbReference type="EMBL" id="LIAE01010230">
    <property type="protein sequence ID" value="PAV64996.1"/>
    <property type="molecule type" value="Genomic_DNA"/>
</dbReference>
<keyword evidence="4" id="KW-0677">Repeat</keyword>
<protein>
    <recommendedName>
        <fullName evidence="9">Chitin-binding type-2 domain-containing protein</fullName>
    </recommendedName>
</protein>
<proteinExistence type="predicted"/>
<feature type="region of interest" description="Disordered" evidence="7">
    <location>
        <begin position="253"/>
        <end position="318"/>
    </location>
</feature>
<name>A0A2A2JTB6_9BILA</name>
<dbReference type="PANTHER" id="PTHR23301:SF0">
    <property type="entry name" value="CHITIN-BINDING TYPE-2 DOMAIN-CONTAINING PROTEIN-RELATED"/>
    <property type="match status" value="1"/>
</dbReference>
<evidence type="ECO:0000313" key="10">
    <source>
        <dbReference type="EMBL" id="PAV64996.1"/>
    </source>
</evidence>
<keyword evidence="1" id="KW-0217">Developmental protein</keyword>
<dbReference type="GO" id="GO:0008061">
    <property type="term" value="F:chitin binding"/>
    <property type="evidence" value="ECO:0007669"/>
    <property type="project" value="UniProtKB-KW"/>
</dbReference>
<keyword evidence="2" id="KW-0147">Chitin-binding</keyword>
<dbReference type="Pfam" id="PF01607">
    <property type="entry name" value="CBM_14"/>
    <property type="match status" value="4"/>
</dbReference>
<dbReference type="PANTHER" id="PTHR23301">
    <property type="entry name" value="CHITIN BINDING PERITROPHIN-A"/>
    <property type="match status" value="1"/>
</dbReference>
<evidence type="ECO:0000256" key="6">
    <source>
        <dbReference type="ARBA" id="ARBA00023180"/>
    </source>
</evidence>